<dbReference type="Proteomes" id="UP001595821">
    <property type="component" value="Unassembled WGS sequence"/>
</dbReference>
<sequence length="304" mass="34726">MTTYYSRASPKLEPETACSGIECTLAGTIDHLLVFLWLGALGIVVAALWYVPRALEACDEEYDRTREEAQAFDRFARRVAEIDVSSPREQPTQQALAGAVTASFATSSNDRALRDVRETYRETVMSVSHYREEYDEPLAENVAEEFDETVATVLTDGGQWTPEVKRLVVARATEARNRRERFLEVLERETDALESATDSFERVEATLESINDRPSLDYSYEELEDAWDELRELERRTDTQLTSRQEAIQGSETVGRQFTDPWTMYAYLYRSLSTSHPILTDGTRLLEKVTTTKHRIVRALTSRV</sequence>
<gene>
    <name evidence="4" type="ORF">ACFOZ7_03960</name>
</gene>
<protein>
    <recommendedName>
        <fullName evidence="3">DUF7260 domain-containing protein</fullName>
    </recommendedName>
</protein>
<dbReference type="InterPro" id="IPR055684">
    <property type="entry name" value="DUF7260"/>
</dbReference>
<dbReference type="RefSeq" id="WP_246968183.1">
    <property type="nucleotide sequence ID" value="NZ_CP095397.1"/>
</dbReference>
<evidence type="ECO:0000313" key="4">
    <source>
        <dbReference type="EMBL" id="MFC4246150.1"/>
    </source>
</evidence>
<dbReference type="Pfam" id="PF23921">
    <property type="entry name" value="DUF7260"/>
    <property type="match status" value="1"/>
</dbReference>
<feature type="transmembrane region" description="Helical" evidence="2">
    <location>
        <begin position="32"/>
        <end position="51"/>
    </location>
</feature>
<proteinExistence type="predicted"/>
<feature type="coiled-coil region" evidence="1">
    <location>
        <begin position="186"/>
        <end position="213"/>
    </location>
</feature>
<dbReference type="GeneID" id="71855078"/>
<keyword evidence="1" id="KW-0175">Coiled coil</keyword>
<organism evidence="4 5">
    <name type="scientific">Natribaculum luteum</name>
    <dbReference type="NCBI Taxonomy" id="1586232"/>
    <lineage>
        <taxon>Archaea</taxon>
        <taxon>Methanobacteriati</taxon>
        <taxon>Methanobacteriota</taxon>
        <taxon>Stenosarchaea group</taxon>
        <taxon>Halobacteria</taxon>
        <taxon>Halobacteriales</taxon>
        <taxon>Natrialbaceae</taxon>
        <taxon>Natribaculum</taxon>
    </lineage>
</organism>
<evidence type="ECO:0000313" key="5">
    <source>
        <dbReference type="Proteomes" id="UP001595821"/>
    </source>
</evidence>
<feature type="domain" description="DUF7260" evidence="3">
    <location>
        <begin position="50"/>
        <end position="292"/>
    </location>
</feature>
<dbReference type="EMBL" id="JBHSDJ010000013">
    <property type="protein sequence ID" value="MFC4246150.1"/>
    <property type="molecule type" value="Genomic_DNA"/>
</dbReference>
<comment type="caution">
    <text evidence="4">The sequence shown here is derived from an EMBL/GenBank/DDBJ whole genome shotgun (WGS) entry which is preliminary data.</text>
</comment>
<keyword evidence="2" id="KW-0472">Membrane</keyword>
<evidence type="ECO:0000259" key="3">
    <source>
        <dbReference type="Pfam" id="PF23921"/>
    </source>
</evidence>
<keyword evidence="2" id="KW-0812">Transmembrane</keyword>
<evidence type="ECO:0000256" key="2">
    <source>
        <dbReference type="SAM" id="Phobius"/>
    </source>
</evidence>
<name>A0ABD5NWI8_9EURY</name>
<accession>A0ABD5NWI8</accession>
<keyword evidence="2" id="KW-1133">Transmembrane helix</keyword>
<reference evidence="4 5" key="1">
    <citation type="journal article" date="2014" name="Int. J. Syst. Evol. Microbiol.">
        <title>Complete genome sequence of Corynebacterium casei LMG S-19264T (=DSM 44701T), isolated from a smear-ripened cheese.</title>
        <authorList>
            <consortium name="US DOE Joint Genome Institute (JGI-PGF)"/>
            <person name="Walter F."/>
            <person name="Albersmeier A."/>
            <person name="Kalinowski J."/>
            <person name="Ruckert C."/>
        </authorList>
    </citation>
    <scope>NUCLEOTIDE SEQUENCE [LARGE SCALE GENOMIC DNA]</scope>
    <source>
        <strain evidence="4 5">IBRC-M 10912</strain>
    </source>
</reference>
<evidence type="ECO:0000256" key="1">
    <source>
        <dbReference type="SAM" id="Coils"/>
    </source>
</evidence>
<dbReference type="AlphaFoldDB" id="A0ABD5NWI8"/>